<evidence type="ECO:0000313" key="10">
    <source>
        <dbReference type="Proteomes" id="UP000005239"/>
    </source>
</evidence>
<keyword evidence="7 8" id="KW-0807">Transducer</keyword>
<dbReference type="SUPFAM" id="SSF81321">
    <property type="entry name" value="Family A G protein-coupled receptor-like"/>
    <property type="match status" value="1"/>
</dbReference>
<keyword evidence="3" id="KW-1133">Transmembrane helix</keyword>
<comment type="similarity">
    <text evidence="8">Belongs to the G-protein coupled receptor 1 family.</text>
</comment>
<dbReference type="Gene3D" id="1.20.1070.10">
    <property type="entry name" value="Rhodopsin 7-helix transmembrane proteins"/>
    <property type="match status" value="1"/>
</dbReference>
<dbReference type="GO" id="GO:0007186">
    <property type="term" value="P:G protein-coupled receptor signaling pathway"/>
    <property type="evidence" value="ECO:0000318"/>
    <property type="project" value="GO_Central"/>
</dbReference>
<accession>A0A8R1YHW8</accession>
<dbReference type="CDD" id="cd15203">
    <property type="entry name" value="7tmA_NPYR-like"/>
    <property type="match status" value="1"/>
</dbReference>
<dbReference type="GO" id="GO:0043005">
    <property type="term" value="C:neuron projection"/>
    <property type="evidence" value="ECO:0000318"/>
    <property type="project" value="GO_Central"/>
</dbReference>
<evidence type="ECO:0000256" key="3">
    <source>
        <dbReference type="ARBA" id="ARBA00022989"/>
    </source>
</evidence>
<keyword evidence="4 8" id="KW-0297">G-protein coupled receptor</keyword>
<evidence type="ECO:0000256" key="4">
    <source>
        <dbReference type="ARBA" id="ARBA00023040"/>
    </source>
</evidence>
<evidence type="ECO:0000256" key="6">
    <source>
        <dbReference type="ARBA" id="ARBA00023170"/>
    </source>
</evidence>
<organism evidence="9 10">
    <name type="scientific">Pristionchus pacificus</name>
    <name type="common">Parasitic nematode worm</name>
    <dbReference type="NCBI Taxonomy" id="54126"/>
    <lineage>
        <taxon>Eukaryota</taxon>
        <taxon>Metazoa</taxon>
        <taxon>Ecdysozoa</taxon>
        <taxon>Nematoda</taxon>
        <taxon>Chromadorea</taxon>
        <taxon>Rhabditida</taxon>
        <taxon>Rhabditina</taxon>
        <taxon>Diplogasteromorpha</taxon>
        <taxon>Diplogasteroidea</taxon>
        <taxon>Neodiplogasteridae</taxon>
        <taxon>Pristionchus</taxon>
    </lineage>
</organism>
<evidence type="ECO:0000256" key="1">
    <source>
        <dbReference type="ARBA" id="ARBA00004141"/>
    </source>
</evidence>
<accession>A0A2A6BGP0</accession>
<evidence type="ECO:0000256" key="8">
    <source>
        <dbReference type="RuleBase" id="RU000688"/>
    </source>
</evidence>
<keyword evidence="2 8" id="KW-0812">Transmembrane</keyword>
<keyword evidence="6 8" id="KW-0675">Receptor</keyword>
<dbReference type="PRINTS" id="PR00237">
    <property type="entry name" value="GPCRRHODOPSN"/>
</dbReference>
<evidence type="ECO:0000313" key="9">
    <source>
        <dbReference type="EnsemblMetazoa" id="PPA23690.1"/>
    </source>
</evidence>
<dbReference type="EnsemblMetazoa" id="PPA23690.1">
    <property type="protein sequence ID" value="PPA23690.1"/>
    <property type="gene ID" value="WBGene00113244"/>
</dbReference>
<name>A0A2A6BGP0_PRIPA</name>
<reference evidence="9" key="2">
    <citation type="submission" date="2022-06" db="UniProtKB">
        <authorList>
            <consortium name="EnsemblMetazoa"/>
        </authorList>
    </citation>
    <scope>IDENTIFICATION</scope>
    <source>
        <strain evidence="9">PS312</strain>
    </source>
</reference>
<sequence length="381" mass="43273">MNETAVPHHHFTAHQCVEIGQYLYENRSDVTYLPVTRITFGMLYTFIITCGVAGNIFVVAAVLSNKSLQSVRNLFIVSLSVSDIIVCIVSGTITPITAFSKIWQFGPTLCHFLPLIQASGTSLCFSTFTLMAIAVDRFVLIIFPTRRPIQQIHALPMILFNIVVAVLISLPMFVRYRLEELTKYGNFCGQICNEIWDEGEEHGVFDDRKAYGTLVSVVQFGIPLVVIGFCYCMISLKISKGVLLRGNHEAPLITEQRRNALKRRVRTNRMLIAMVAVFICCWMPNQIFNFLRDYNSLPSFIESQDYLWGIITHCISIMSTVWNPVLYALLNEQFRVAFKSLLNTLRGRPSQAKKAKKAHLIAPSMVLEHTEFETLRDYSSH</sequence>
<evidence type="ECO:0000256" key="5">
    <source>
        <dbReference type="ARBA" id="ARBA00023136"/>
    </source>
</evidence>
<reference evidence="10" key="1">
    <citation type="journal article" date="2008" name="Nat. Genet.">
        <title>The Pristionchus pacificus genome provides a unique perspective on nematode lifestyle and parasitism.</title>
        <authorList>
            <person name="Dieterich C."/>
            <person name="Clifton S.W."/>
            <person name="Schuster L.N."/>
            <person name="Chinwalla A."/>
            <person name="Delehaunty K."/>
            <person name="Dinkelacker I."/>
            <person name="Fulton L."/>
            <person name="Fulton R."/>
            <person name="Godfrey J."/>
            <person name="Minx P."/>
            <person name="Mitreva M."/>
            <person name="Roeseler W."/>
            <person name="Tian H."/>
            <person name="Witte H."/>
            <person name="Yang S.P."/>
            <person name="Wilson R.K."/>
            <person name="Sommer R.J."/>
        </authorList>
    </citation>
    <scope>NUCLEOTIDE SEQUENCE [LARGE SCALE GENOMIC DNA]</scope>
    <source>
        <strain evidence="10">PS312</strain>
    </source>
</reference>
<dbReference type="PANTHER" id="PTHR24235">
    <property type="entry name" value="NEUROPEPTIDE Y RECEPTOR"/>
    <property type="match status" value="1"/>
</dbReference>
<dbReference type="PROSITE" id="PS50262">
    <property type="entry name" value="G_PROTEIN_RECEP_F1_2"/>
    <property type="match status" value="1"/>
</dbReference>
<dbReference type="GO" id="GO:0042923">
    <property type="term" value="F:neuropeptide binding"/>
    <property type="evidence" value="ECO:0000318"/>
    <property type="project" value="GO_Central"/>
</dbReference>
<dbReference type="SMART" id="SM01381">
    <property type="entry name" value="7TM_GPCR_Srsx"/>
    <property type="match status" value="1"/>
</dbReference>
<proteinExistence type="inferred from homology"/>
<dbReference type="GO" id="GO:0005886">
    <property type="term" value="C:plasma membrane"/>
    <property type="evidence" value="ECO:0000318"/>
    <property type="project" value="GO_Central"/>
</dbReference>
<evidence type="ECO:0000256" key="2">
    <source>
        <dbReference type="ARBA" id="ARBA00022692"/>
    </source>
</evidence>
<dbReference type="PANTHER" id="PTHR24235:SF18">
    <property type="entry name" value="G-PROTEIN COUPLED RECEPTORS FAMILY 1 PROFILE DOMAIN-CONTAINING PROTEIN"/>
    <property type="match status" value="1"/>
</dbReference>
<dbReference type="Proteomes" id="UP000005239">
    <property type="component" value="Unassembled WGS sequence"/>
</dbReference>
<dbReference type="Pfam" id="PF00001">
    <property type="entry name" value="7tm_1"/>
    <property type="match status" value="1"/>
</dbReference>
<keyword evidence="5" id="KW-0472">Membrane</keyword>
<keyword evidence="10" id="KW-1185">Reference proteome</keyword>
<dbReference type="OrthoDB" id="9046662at2759"/>
<comment type="subcellular location">
    <subcellularLocation>
        <location evidence="1">Membrane</location>
        <topology evidence="1">Multi-pass membrane protein</topology>
    </subcellularLocation>
</comment>
<dbReference type="AlphaFoldDB" id="A0A2A6BGP0"/>
<dbReference type="PROSITE" id="PS00237">
    <property type="entry name" value="G_PROTEIN_RECEP_F1_1"/>
    <property type="match status" value="1"/>
</dbReference>
<protein>
    <submittedName>
        <fullName evidence="9">Npr-10</fullName>
    </submittedName>
</protein>
<evidence type="ECO:0000256" key="7">
    <source>
        <dbReference type="ARBA" id="ARBA00023224"/>
    </source>
</evidence>
<dbReference type="InterPro" id="IPR017452">
    <property type="entry name" value="GPCR_Rhodpsn_7TM"/>
</dbReference>
<gene>
    <name evidence="9" type="primary">WBGene00113244</name>
</gene>
<dbReference type="GO" id="GO:0008188">
    <property type="term" value="F:neuropeptide receptor activity"/>
    <property type="evidence" value="ECO:0000318"/>
    <property type="project" value="GO_Central"/>
</dbReference>
<dbReference type="InterPro" id="IPR000276">
    <property type="entry name" value="GPCR_Rhodpsn"/>
</dbReference>